<dbReference type="AlphaFoldDB" id="A0A174BEN8"/>
<gene>
    <name evidence="1" type="ORF">ERS852411_00798</name>
</gene>
<dbReference type="EMBL" id="CYZT01000032">
    <property type="protein sequence ID" value="CUN99207.1"/>
    <property type="molecule type" value="Genomic_DNA"/>
</dbReference>
<accession>A0A174BEN8</accession>
<proteinExistence type="predicted"/>
<evidence type="ECO:0000313" key="1">
    <source>
        <dbReference type="EMBL" id="CUN99207.1"/>
    </source>
</evidence>
<dbReference type="RefSeq" id="WP_021632919.1">
    <property type="nucleotide sequence ID" value="NZ_CAAKOI010000346.1"/>
</dbReference>
<dbReference type="Proteomes" id="UP000095746">
    <property type="component" value="Unassembled WGS sequence"/>
</dbReference>
<organism evidence="1 2">
    <name type="scientific">Flavonifractor plautii</name>
    <name type="common">Fusobacterium plautii</name>
    <dbReference type="NCBI Taxonomy" id="292800"/>
    <lineage>
        <taxon>Bacteria</taxon>
        <taxon>Bacillati</taxon>
        <taxon>Bacillota</taxon>
        <taxon>Clostridia</taxon>
        <taxon>Eubacteriales</taxon>
        <taxon>Oscillospiraceae</taxon>
        <taxon>Flavonifractor</taxon>
    </lineage>
</organism>
<protein>
    <submittedName>
        <fullName evidence="1">Uncharacterized protein</fullName>
    </submittedName>
</protein>
<sequence>MKIIVDIAGRFTIADQTPEYLAVGFIGSAWADRLPPAQLNHVRGFYGMTGKRTEVWPSYPVKLNRNHYNDFLIIYRS</sequence>
<name>A0A174BEN8_FLAPL</name>
<evidence type="ECO:0000313" key="2">
    <source>
        <dbReference type="Proteomes" id="UP000095746"/>
    </source>
</evidence>
<reference evidence="1 2" key="1">
    <citation type="submission" date="2015-09" db="EMBL/GenBank/DDBJ databases">
        <authorList>
            <consortium name="Pathogen Informatics"/>
        </authorList>
    </citation>
    <scope>NUCLEOTIDE SEQUENCE [LARGE SCALE GENOMIC DNA]</scope>
    <source>
        <strain evidence="1 2">2789STDY5608854</strain>
    </source>
</reference>